<name>A0A1L3F4C3_BRAJP</name>
<sequence>MSLANTRQKQAGGFKKGVSGNPHGRPAGSRNKATLAVETLLDGQAEALTQKAVEMALAGDVVALRLCLDRIYPVRKDRPVAFQLPPITSARDAADIMAAVAQAVAVGHITPADAAEYSKVVDVFVKAYHAAGLDDRVTRVEQLTDAELLRIASGGRTLTIPSGLLRNGD</sequence>
<dbReference type="Proteomes" id="UP000181962">
    <property type="component" value="Chromosome"/>
</dbReference>
<dbReference type="AlphaFoldDB" id="A0A1L3F4C3"/>
<dbReference type="Pfam" id="PF18932">
    <property type="entry name" value="DUF5681"/>
    <property type="match status" value="1"/>
</dbReference>
<feature type="region of interest" description="Disordered" evidence="1">
    <location>
        <begin position="1"/>
        <end position="30"/>
    </location>
</feature>
<evidence type="ECO:0000259" key="2">
    <source>
        <dbReference type="Pfam" id="PF18932"/>
    </source>
</evidence>
<gene>
    <name evidence="3" type="ORF">BKD09_07435</name>
</gene>
<accession>A0A1L3F4C3</accession>
<dbReference type="EMBL" id="CP017637">
    <property type="protein sequence ID" value="APG08156.1"/>
    <property type="molecule type" value="Genomic_DNA"/>
</dbReference>
<evidence type="ECO:0000313" key="4">
    <source>
        <dbReference type="Proteomes" id="UP000181962"/>
    </source>
</evidence>
<organism evidence="3 4">
    <name type="scientific">Bradyrhizobium japonicum</name>
    <dbReference type="NCBI Taxonomy" id="375"/>
    <lineage>
        <taxon>Bacteria</taxon>
        <taxon>Pseudomonadati</taxon>
        <taxon>Pseudomonadota</taxon>
        <taxon>Alphaproteobacteria</taxon>
        <taxon>Hyphomicrobiales</taxon>
        <taxon>Nitrobacteraceae</taxon>
        <taxon>Bradyrhizobium</taxon>
    </lineage>
</organism>
<feature type="domain" description="DUF5681" evidence="2">
    <location>
        <begin position="12"/>
        <end position="72"/>
    </location>
</feature>
<dbReference type="RefSeq" id="WP_223153840.1">
    <property type="nucleotide sequence ID" value="NZ_CP017637.1"/>
</dbReference>
<reference evidence="3 4" key="1">
    <citation type="submission" date="2016-11" db="EMBL/GenBank/DDBJ databases">
        <title>Complete Genome Sequence of Bradyrhizobium sp. strain J5, an isolated from soybean nodule in Hokkaido.</title>
        <authorList>
            <person name="Kanehara K."/>
        </authorList>
    </citation>
    <scope>NUCLEOTIDE SEQUENCE [LARGE SCALE GENOMIC DNA]</scope>
    <source>
        <strain evidence="3 4">J5</strain>
    </source>
</reference>
<evidence type="ECO:0000313" key="3">
    <source>
        <dbReference type="EMBL" id="APG08156.1"/>
    </source>
</evidence>
<protein>
    <recommendedName>
        <fullName evidence="2">DUF5681 domain-containing protein</fullName>
    </recommendedName>
</protein>
<dbReference type="InterPro" id="IPR043736">
    <property type="entry name" value="DUF5681"/>
</dbReference>
<evidence type="ECO:0000256" key="1">
    <source>
        <dbReference type="SAM" id="MobiDB-lite"/>
    </source>
</evidence>
<proteinExistence type="predicted"/>